<dbReference type="GO" id="GO:0003824">
    <property type="term" value="F:catalytic activity"/>
    <property type="evidence" value="ECO:0007669"/>
    <property type="project" value="InterPro"/>
</dbReference>
<dbReference type="PANTHER" id="PTHR30212">
    <property type="entry name" value="PROTEIN YIIM"/>
    <property type="match status" value="1"/>
</dbReference>
<accession>A0A0Q3T6T5</accession>
<evidence type="ECO:0000259" key="1">
    <source>
        <dbReference type="PROSITE" id="PS51340"/>
    </source>
</evidence>
<dbReference type="SUPFAM" id="SSF50800">
    <property type="entry name" value="PK beta-barrel domain-like"/>
    <property type="match status" value="1"/>
</dbReference>
<dbReference type="PROSITE" id="PS51340">
    <property type="entry name" value="MOSC"/>
    <property type="match status" value="1"/>
</dbReference>
<dbReference type="Proteomes" id="UP000050996">
    <property type="component" value="Unassembled WGS sequence"/>
</dbReference>
<dbReference type="EMBL" id="LJIX01000006">
    <property type="protein sequence ID" value="KQL19205.1"/>
    <property type="molecule type" value="Genomic_DNA"/>
</dbReference>
<dbReference type="Pfam" id="PF03473">
    <property type="entry name" value="MOSC"/>
    <property type="match status" value="1"/>
</dbReference>
<dbReference type="InterPro" id="IPR005302">
    <property type="entry name" value="MoCF_Sase_C"/>
</dbReference>
<organism evidence="2 3">
    <name type="scientific">Cytobacillus solani</name>
    <dbReference type="NCBI Taxonomy" id="1637975"/>
    <lineage>
        <taxon>Bacteria</taxon>
        <taxon>Bacillati</taxon>
        <taxon>Bacillota</taxon>
        <taxon>Bacilli</taxon>
        <taxon>Bacillales</taxon>
        <taxon>Bacillaceae</taxon>
        <taxon>Cytobacillus</taxon>
    </lineage>
</organism>
<gene>
    <name evidence="2" type="ORF">AN957_11835</name>
</gene>
<reference evidence="2 3" key="1">
    <citation type="submission" date="2015-09" db="EMBL/GenBank/DDBJ databases">
        <title>Genome sequencing project for genomic taxonomy and phylogenomics of Bacillus-like bacteria.</title>
        <authorList>
            <person name="Liu B."/>
            <person name="Wang J."/>
            <person name="Zhu Y."/>
            <person name="Liu G."/>
            <person name="Chen Q."/>
            <person name="Chen Z."/>
            <person name="Lan J."/>
            <person name="Che J."/>
            <person name="Ge C."/>
            <person name="Shi H."/>
            <person name="Pan Z."/>
            <person name="Liu X."/>
        </authorList>
    </citation>
    <scope>NUCLEOTIDE SEQUENCE [LARGE SCALE GENOMIC DNA]</scope>
    <source>
        <strain evidence="2 3">FJAT-18043</strain>
    </source>
</reference>
<evidence type="ECO:0000313" key="3">
    <source>
        <dbReference type="Proteomes" id="UP000050996"/>
    </source>
</evidence>
<keyword evidence="3" id="KW-1185">Reference proteome</keyword>
<protein>
    <submittedName>
        <fullName evidence="2">Cytoplasmic protein</fullName>
    </submittedName>
</protein>
<dbReference type="AlphaFoldDB" id="A0A0Q3T6T5"/>
<name>A0A0Q3T6T5_9BACI</name>
<comment type="caution">
    <text evidence="2">The sequence shown here is derived from an EMBL/GenBank/DDBJ whole genome shotgun (WGS) entry which is preliminary data.</text>
</comment>
<feature type="domain" description="MOSC" evidence="1">
    <location>
        <begin position="31"/>
        <end position="165"/>
    </location>
</feature>
<proteinExistence type="predicted"/>
<sequence>MASIEIFSLNVGMPREVQFQQKDVSTGIFKKATDEALYLSYLNFEGDGQGDLVHHGGREKAVCVYPYEHYPFWENELNRPLEYGSLGENLTIKGLLETDVCIGDVFELGKAIVQVSQPRQPCYKLTIRHGVPDMLLKVQQTGYTGFYFRVLAEGVVSIDDGLSLLHRHPKEITVSFANRIMHREKDNIEGIKQILEVEELSLNWRNTFLKRLAGTETDSRERLTGNNT</sequence>
<dbReference type="GO" id="GO:0030151">
    <property type="term" value="F:molybdenum ion binding"/>
    <property type="evidence" value="ECO:0007669"/>
    <property type="project" value="InterPro"/>
</dbReference>
<dbReference type="STRING" id="1637975.AN957_11835"/>
<dbReference type="InterPro" id="IPR005163">
    <property type="entry name" value="Tri_helical_YiiM-like"/>
</dbReference>
<dbReference type="Pfam" id="PF03475">
    <property type="entry name" value="YiiM_3-alpha"/>
    <property type="match status" value="1"/>
</dbReference>
<dbReference type="InterPro" id="IPR011037">
    <property type="entry name" value="Pyrv_Knase-like_insert_dom_sf"/>
</dbReference>
<dbReference type="GO" id="GO:0030170">
    <property type="term" value="F:pyridoxal phosphate binding"/>
    <property type="evidence" value="ECO:0007669"/>
    <property type="project" value="InterPro"/>
</dbReference>
<dbReference type="InterPro" id="IPR052353">
    <property type="entry name" value="Benzoxazolinone_Detox_Enz"/>
</dbReference>
<dbReference type="PATRIC" id="fig|1637975.4.peg.2168"/>
<dbReference type="RefSeq" id="WP_056684228.1">
    <property type="nucleotide sequence ID" value="NZ_LJIX01000006.1"/>
</dbReference>
<dbReference type="PANTHER" id="PTHR30212:SF4">
    <property type="entry name" value="MOSC DOMAIN-CONTAINING PROTEIN"/>
    <property type="match status" value="1"/>
</dbReference>
<evidence type="ECO:0000313" key="2">
    <source>
        <dbReference type="EMBL" id="KQL19205.1"/>
    </source>
</evidence>
<dbReference type="Gene3D" id="2.40.33.20">
    <property type="entry name" value="PK beta-barrel domain-like"/>
    <property type="match status" value="1"/>
</dbReference>